<dbReference type="OrthoDB" id="9807748at2"/>
<dbReference type="Pfam" id="PF01311">
    <property type="entry name" value="Bac_export_1"/>
    <property type="match status" value="1"/>
</dbReference>
<keyword evidence="8 10" id="KW-0975">Bacterial flagellum</keyword>
<dbReference type="GO" id="GO:0006605">
    <property type="term" value="P:protein targeting"/>
    <property type="evidence" value="ECO:0007669"/>
    <property type="project" value="UniProtKB-UniRule"/>
</dbReference>
<comment type="caution">
    <text evidence="10">Lacks conserved residue(s) required for the propagation of feature annotation.</text>
</comment>
<keyword evidence="12" id="KW-1185">Reference proteome</keyword>
<comment type="subcellular location">
    <subcellularLocation>
        <location evidence="10">Cell membrane</location>
        <topology evidence="10">Multi-pass membrane protein</topology>
    </subcellularLocation>
    <subcellularLocation>
        <location evidence="10">Bacterial flagellum basal body</location>
    </subcellularLocation>
</comment>
<comment type="similarity">
    <text evidence="2 10">Belongs to the FliR/MopE/SpaR family.</text>
</comment>
<keyword evidence="11" id="KW-0969">Cilium</keyword>
<comment type="caution">
    <text evidence="11">The sequence shown here is derived from an EMBL/GenBank/DDBJ whole genome shotgun (WGS) entry which is preliminary data.</text>
</comment>
<keyword evidence="11" id="KW-0282">Flagellum</keyword>
<feature type="transmembrane region" description="Helical" evidence="10">
    <location>
        <begin position="214"/>
        <end position="234"/>
    </location>
</feature>
<evidence type="ECO:0000313" key="12">
    <source>
        <dbReference type="Proteomes" id="UP000249341"/>
    </source>
</evidence>
<dbReference type="InterPro" id="IPR006303">
    <property type="entry name" value="FliR"/>
</dbReference>
<feature type="transmembrane region" description="Helical" evidence="10">
    <location>
        <begin position="177"/>
        <end position="202"/>
    </location>
</feature>
<dbReference type="NCBIfam" id="TIGR01400">
    <property type="entry name" value="fliR"/>
    <property type="match status" value="1"/>
</dbReference>
<keyword evidence="4 10" id="KW-1003">Cell membrane</keyword>
<proteinExistence type="inferred from homology"/>
<dbReference type="InterPro" id="IPR002010">
    <property type="entry name" value="T3SS_IM_R"/>
</dbReference>
<feature type="transmembrane region" description="Helical" evidence="10">
    <location>
        <begin position="67"/>
        <end position="92"/>
    </location>
</feature>
<evidence type="ECO:0000313" key="11">
    <source>
        <dbReference type="EMBL" id="RAK37905.1"/>
    </source>
</evidence>
<dbReference type="PANTHER" id="PTHR30065:SF1">
    <property type="entry name" value="SURFACE PRESENTATION OF ANTIGENS PROTEIN SPAR"/>
    <property type="match status" value="1"/>
</dbReference>
<evidence type="ECO:0000256" key="7">
    <source>
        <dbReference type="ARBA" id="ARBA00023136"/>
    </source>
</evidence>
<dbReference type="EMBL" id="QLMJ01000006">
    <property type="protein sequence ID" value="RAK37905.1"/>
    <property type="molecule type" value="Genomic_DNA"/>
</dbReference>
<evidence type="ECO:0000256" key="10">
    <source>
        <dbReference type="RuleBase" id="RU362071"/>
    </source>
</evidence>
<keyword evidence="5 10" id="KW-0812">Transmembrane</keyword>
<sequence>MNLEVATAEFLAVMLGAVRTGAWMMLCPPFSSRLIPGQVKALLSVGLTLPMAPYLRNNVPSLDTQDLIFSVLLQVFIGATLGFITAMLFAAIQAAGDLLDLFGGLTMASVYDPMSQSQSSIFGRFYNLVAITLLFASDGHQLILRGFLQSFRTMPLDASAFSMETSSQVLLKGVGEMFLAGVQIAGPLIGVLFLADVALGLLNRVAPSLNAFQLGFPVKILMVVTMAGLAITMLPTVLNTLVDKAVTAVVKLGGG</sequence>
<gene>
    <name evidence="11" type="ORF">B0I29_106174</name>
</gene>
<dbReference type="GO" id="GO:0005886">
    <property type="term" value="C:plasma membrane"/>
    <property type="evidence" value="ECO:0007669"/>
    <property type="project" value="UniProtKB-SubCell"/>
</dbReference>
<reference evidence="11 12" key="1">
    <citation type="submission" date="2018-06" db="EMBL/GenBank/DDBJ databases">
        <title>Genomic Encyclopedia of Type Strains, Phase III (KMG-III): the genomes of soil and plant-associated and newly described type strains.</title>
        <authorList>
            <person name="Whitman W."/>
        </authorList>
    </citation>
    <scope>NUCLEOTIDE SEQUENCE [LARGE SCALE GENOMIC DNA]</scope>
    <source>
        <strain evidence="11 12">CGMCC 4.7090</strain>
    </source>
</reference>
<organism evidence="11 12">
    <name type="scientific">Actinoplanes lutulentus</name>
    <dbReference type="NCBI Taxonomy" id="1287878"/>
    <lineage>
        <taxon>Bacteria</taxon>
        <taxon>Bacillati</taxon>
        <taxon>Actinomycetota</taxon>
        <taxon>Actinomycetes</taxon>
        <taxon>Micromonosporales</taxon>
        <taxon>Micromonosporaceae</taxon>
        <taxon>Actinoplanes</taxon>
    </lineage>
</organism>
<evidence type="ECO:0000256" key="4">
    <source>
        <dbReference type="ARBA" id="ARBA00022475"/>
    </source>
</evidence>
<feature type="transmembrane region" description="Helical" evidence="10">
    <location>
        <begin position="125"/>
        <end position="144"/>
    </location>
</feature>
<accession>A0A327ZEM4</accession>
<dbReference type="PRINTS" id="PR00953">
    <property type="entry name" value="TYPE3IMRPROT"/>
</dbReference>
<evidence type="ECO:0000256" key="3">
    <source>
        <dbReference type="ARBA" id="ARBA00021717"/>
    </source>
</evidence>
<keyword evidence="11" id="KW-0966">Cell projection</keyword>
<evidence type="ECO:0000256" key="1">
    <source>
        <dbReference type="ARBA" id="ARBA00002578"/>
    </source>
</evidence>
<evidence type="ECO:0000256" key="5">
    <source>
        <dbReference type="ARBA" id="ARBA00022692"/>
    </source>
</evidence>
<dbReference type="RefSeq" id="WP_111649808.1">
    <property type="nucleotide sequence ID" value="NZ_JACHWI010000005.1"/>
</dbReference>
<dbReference type="GO" id="GO:0009425">
    <property type="term" value="C:bacterial-type flagellum basal body"/>
    <property type="evidence" value="ECO:0007669"/>
    <property type="project" value="UniProtKB-SubCell"/>
</dbReference>
<evidence type="ECO:0000256" key="9">
    <source>
        <dbReference type="NCBIfam" id="TIGR01400"/>
    </source>
</evidence>
<keyword evidence="6 10" id="KW-1133">Transmembrane helix</keyword>
<protein>
    <recommendedName>
        <fullName evidence="3 9">Flagellar biosynthetic protein FliR</fullName>
    </recommendedName>
</protein>
<evidence type="ECO:0000256" key="2">
    <source>
        <dbReference type="ARBA" id="ARBA00009772"/>
    </source>
</evidence>
<dbReference type="PANTHER" id="PTHR30065">
    <property type="entry name" value="FLAGELLAR BIOSYNTHETIC PROTEIN FLIR"/>
    <property type="match status" value="1"/>
</dbReference>
<comment type="function">
    <text evidence="1 10">Role in flagellar biosynthesis.</text>
</comment>
<name>A0A327ZEM4_9ACTN</name>
<keyword evidence="7 10" id="KW-0472">Membrane</keyword>
<dbReference type="AlphaFoldDB" id="A0A327ZEM4"/>
<evidence type="ECO:0000256" key="8">
    <source>
        <dbReference type="ARBA" id="ARBA00023143"/>
    </source>
</evidence>
<dbReference type="Proteomes" id="UP000249341">
    <property type="component" value="Unassembled WGS sequence"/>
</dbReference>
<dbReference type="GO" id="GO:0044780">
    <property type="term" value="P:bacterial-type flagellum assembly"/>
    <property type="evidence" value="ECO:0007669"/>
    <property type="project" value="UniProtKB-UniRule"/>
</dbReference>
<evidence type="ECO:0000256" key="6">
    <source>
        <dbReference type="ARBA" id="ARBA00022989"/>
    </source>
</evidence>